<comment type="caution">
    <text evidence="1">The sequence shown here is derived from an EMBL/GenBank/DDBJ whole genome shotgun (WGS) entry which is preliminary data.</text>
</comment>
<dbReference type="AlphaFoldDB" id="A0A1Q8Y8X5"/>
<protein>
    <submittedName>
        <fullName evidence="1">Uncharacterized protein</fullName>
    </submittedName>
</protein>
<name>A0A1Q8Y8X5_9BURK</name>
<gene>
    <name evidence="1" type="ORF">BLL52_4231</name>
</gene>
<dbReference type="Proteomes" id="UP000185911">
    <property type="component" value="Unassembled WGS sequence"/>
</dbReference>
<keyword evidence="2" id="KW-1185">Reference proteome</keyword>
<reference evidence="1 2" key="1">
    <citation type="submission" date="2017-01" db="EMBL/GenBank/DDBJ databases">
        <title>Genome sequence of Rhodoferax antarcticus ANT.BR, a psychrophilic purple nonsulfur bacterium from an Antarctic microbial mat.</title>
        <authorList>
            <person name="Baker J."/>
            <person name="Riester C."/>
            <person name="Skinner B."/>
            <person name="Newell A."/>
            <person name="Swingley W."/>
            <person name="Madigan M."/>
            <person name="Jung D."/>
            <person name="Asao M."/>
            <person name="Chen M."/>
            <person name="Loughlin P."/>
            <person name="Pan H."/>
            <person name="Lin S."/>
            <person name="Li N."/>
            <person name="Shaw J."/>
            <person name="Prado M."/>
            <person name="Sherman C."/>
            <person name="Li X."/>
            <person name="Tang J."/>
            <person name="Blankenship R."/>
            <person name="Zhao T."/>
            <person name="Touchman J."/>
            <person name="Sattley M."/>
        </authorList>
    </citation>
    <scope>NUCLEOTIDE SEQUENCE [LARGE SCALE GENOMIC DNA]</scope>
    <source>
        <strain evidence="1 2">ANT.BR</strain>
    </source>
</reference>
<organism evidence="1 2">
    <name type="scientific">Rhodoferax antarcticus ANT.BR</name>
    <dbReference type="NCBI Taxonomy" id="1111071"/>
    <lineage>
        <taxon>Bacteria</taxon>
        <taxon>Pseudomonadati</taxon>
        <taxon>Pseudomonadota</taxon>
        <taxon>Betaproteobacteria</taxon>
        <taxon>Burkholderiales</taxon>
        <taxon>Comamonadaceae</taxon>
        <taxon>Rhodoferax</taxon>
    </lineage>
</organism>
<evidence type="ECO:0000313" key="1">
    <source>
        <dbReference type="EMBL" id="OLP04511.1"/>
    </source>
</evidence>
<sequence length="55" mass="6430">MDVHNTVSDQMQDKPQCLHCTHEKPSQSDWVEFCKLMLEYHQVVVDESILTITPD</sequence>
<proteinExistence type="predicted"/>
<accession>A0A1Q8Y8X5</accession>
<evidence type="ECO:0000313" key="2">
    <source>
        <dbReference type="Proteomes" id="UP000185911"/>
    </source>
</evidence>
<dbReference type="EMBL" id="MSYM01000020">
    <property type="protein sequence ID" value="OLP04511.1"/>
    <property type="molecule type" value="Genomic_DNA"/>
</dbReference>